<reference evidence="2 3" key="1">
    <citation type="submission" date="2024-04" db="EMBL/GenBank/DDBJ databases">
        <authorList>
            <person name="Fracassetti M."/>
        </authorList>
    </citation>
    <scope>NUCLEOTIDE SEQUENCE [LARGE SCALE GENOMIC DNA]</scope>
</reference>
<dbReference type="Proteomes" id="UP001497516">
    <property type="component" value="Chromosome 1"/>
</dbReference>
<keyword evidence="3" id="KW-1185">Reference proteome</keyword>
<gene>
    <name evidence="2" type="ORF">LTRI10_LOCUS1351</name>
</gene>
<dbReference type="EMBL" id="OZ034813">
    <property type="protein sequence ID" value="CAL1353450.1"/>
    <property type="molecule type" value="Genomic_DNA"/>
</dbReference>
<organism evidence="2 3">
    <name type="scientific">Linum trigynum</name>
    <dbReference type="NCBI Taxonomy" id="586398"/>
    <lineage>
        <taxon>Eukaryota</taxon>
        <taxon>Viridiplantae</taxon>
        <taxon>Streptophyta</taxon>
        <taxon>Embryophyta</taxon>
        <taxon>Tracheophyta</taxon>
        <taxon>Spermatophyta</taxon>
        <taxon>Magnoliopsida</taxon>
        <taxon>eudicotyledons</taxon>
        <taxon>Gunneridae</taxon>
        <taxon>Pentapetalae</taxon>
        <taxon>rosids</taxon>
        <taxon>fabids</taxon>
        <taxon>Malpighiales</taxon>
        <taxon>Linaceae</taxon>
        <taxon>Linum</taxon>
    </lineage>
</organism>
<evidence type="ECO:0000313" key="3">
    <source>
        <dbReference type="Proteomes" id="UP001497516"/>
    </source>
</evidence>
<evidence type="ECO:0000256" key="1">
    <source>
        <dbReference type="SAM" id="MobiDB-lite"/>
    </source>
</evidence>
<evidence type="ECO:0000313" key="2">
    <source>
        <dbReference type="EMBL" id="CAL1353450.1"/>
    </source>
</evidence>
<proteinExistence type="predicted"/>
<dbReference type="AlphaFoldDB" id="A0AAV2CCG6"/>
<feature type="region of interest" description="Disordered" evidence="1">
    <location>
        <begin position="1"/>
        <end position="39"/>
    </location>
</feature>
<sequence length="83" mass="8438">MEEGQDGGGAGKTMVGDGRRRGEEEVTTGGFRRVGGCGEEEVTAGSGGFRWGVGGCGEEDGRVFDGRGVFGGGGGNKNRLLRV</sequence>
<name>A0AAV2CCG6_9ROSI</name>
<protein>
    <submittedName>
        <fullName evidence="2">Uncharacterized protein</fullName>
    </submittedName>
</protein>
<feature type="compositionally biased region" description="Gly residues" evidence="1">
    <location>
        <begin position="1"/>
        <end position="11"/>
    </location>
</feature>
<accession>A0AAV2CCG6</accession>